<dbReference type="Proteomes" id="UP001620645">
    <property type="component" value="Unassembled WGS sequence"/>
</dbReference>
<evidence type="ECO:0000256" key="1">
    <source>
        <dbReference type="SAM" id="MobiDB-lite"/>
    </source>
</evidence>
<proteinExistence type="predicted"/>
<evidence type="ECO:0000313" key="4">
    <source>
        <dbReference type="Proteomes" id="UP001620645"/>
    </source>
</evidence>
<protein>
    <submittedName>
        <fullName evidence="3">Uncharacterized protein</fullName>
    </submittedName>
</protein>
<reference evidence="3 4" key="1">
    <citation type="submission" date="2024-10" db="EMBL/GenBank/DDBJ databases">
        <authorList>
            <person name="Kim D."/>
        </authorList>
    </citation>
    <scope>NUCLEOTIDE SEQUENCE [LARGE SCALE GENOMIC DNA]</scope>
    <source>
        <strain evidence="3">Taebaek</strain>
    </source>
</reference>
<name>A0ABD2HZJ9_HETSC</name>
<evidence type="ECO:0000313" key="3">
    <source>
        <dbReference type="EMBL" id="KAL3070275.1"/>
    </source>
</evidence>
<keyword evidence="4" id="KW-1185">Reference proteome</keyword>
<dbReference type="EMBL" id="JBICCN010000411">
    <property type="protein sequence ID" value="KAL3070275.1"/>
    <property type="molecule type" value="Genomic_DNA"/>
</dbReference>
<evidence type="ECO:0000256" key="2">
    <source>
        <dbReference type="SAM" id="Phobius"/>
    </source>
</evidence>
<dbReference type="AlphaFoldDB" id="A0ABD2HZJ9"/>
<keyword evidence="2" id="KW-0472">Membrane</keyword>
<feature type="region of interest" description="Disordered" evidence="1">
    <location>
        <begin position="137"/>
        <end position="183"/>
    </location>
</feature>
<gene>
    <name evidence="3" type="ORF">niasHS_016102</name>
</gene>
<sequence>MAGMAKILKFSFIYCTVPTMCVIRRAAGSQLHQKKEGGGKTDPNVPVDPRSVPVVTPIAKFPLGIVGLAVAILALVALLLILLYWFAKLRSFVRLLPTLNVNGGVNRGVVDNEIADPNVHPPIGPSFFSLLPAGPSSVSVRPSSALPAARPSSSAGPSSSALPAGPSSSALPAGPSSSASVQQ</sequence>
<accession>A0ABD2HZJ9</accession>
<keyword evidence="2" id="KW-0812">Transmembrane</keyword>
<comment type="caution">
    <text evidence="3">The sequence shown here is derived from an EMBL/GenBank/DDBJ whole genome shotgun (WGS) entry which is preliminary data.</text>
</comment>
<feature type="transmembrane region" description="Helical" evidence="2">
    <location>
        <begin position="61"/>
        <end position="86"/>
    </location>
</feature>
<keyword evidence="2" id="KW-1133">Transmembrane helix</keyword>
<organism evidence="3 4">
    <name type="scientific">Heterodera schachtii</name>
    <name type="common">Sugarbeet cyst nematode worm</name>
    <name type="synonym">Tylenchus schachtii</name>
    <dbReference type="NCBI Taxonomy" id="97005"/>
    <lineage>
        <taxon>Eukaryota</taxon>
        <taxon>Metazoa</taxon>
        <taxon>Ecdysozoa</taxon>
        <taxon>Nematoda</taxon>
        <taxon>Chromadorea</taxon>
        <taxon>Rhabditida</taxon>
        <taxon>Tylenchina</taxon>
        <taxon>Tylenchomorpha</taxon>
        <taxon>Tylenchoidea</taxon>
        <taxon>Heteroderidae</taxon>
        <taxon>Heteroderinae</taxon>
        <taxon>Heterodera</taxon>
    </lineage>
</organism>